<organism evidence="1 2">
    <name type="scientific">Dermacentor silvarum</name>
    <name type="common">Tick</name>
    <dbReference type="NCBI Taxonomy" id="543639"/>
    <lineage>
        <taxon>Eukaryota</taxon>
        <taxon>Metazoa</taxon>
        <taxon>Ecdysozoa</taxon>
        <taxon>Arthropoda</taxon>
        <taxon>Chelicerata</taxon>
        <taxon>Arachnida</taxon>
        <taxon>Acari</taxon>
        <taxon>Parasitiformes</taxon>
        <taxon>Ixodida</taxon>
        <taxon>Ixodoidea</taxon>
        <taxon>Ixodidae</taxon>
        <taxon>Rhipicephalinae</taxon>
        <taxon>Dermacentor</taxon>
    </lineage>
</organism>
<proteinExistence type="predicted"/>
<protein>
    <submittedName>
        <fullName evidence="1">Uncharacterized protein</fullName>
    </submittedName>
</protein>
<evidence type="ECO:0000313" key="1">
    <source>
        <dbReference type="EMBL" id="KAH7960317.1"/>
    </source>
</evidence>
<name>A0ACB8D797_DERSI</name>
<comment type="caution">
    <text evidence="1">The sequence shown here is derived from an EMBL/GenBank/DDBJ whole genome shotgun (WGS) entry which is preliminary data.</text>
</comment>
<dbReference type="EMBL" id="CM023472">
    <property type="protein sequence ID" value="KAH7960317.1"/>
    <property type="molecule type" value="Genomic_DNA"/>
</dbReference>
<sequence length="468" mass="52076">MAEGQVPEDAPIRPISPEHDGEQAAPSVPYTPANAYNFSDNSSLIHGHRPRRGCLFTSWVFCVVGAITMVVPLALLLLPLVTGQARYTFSDVNTSSTTLPQASDGWHSPPPGSETPTVVTDIIRQAITANMPASCRRDSPRVSDDLVKVNAQPLYPATAVVNNTGSVFCLYNNSRFRKPKGHDFLTVHVPWWFCSHLIYWSVGIDKGKLTSRAPNFDRAYGLYKLRTIADTYRVGVELLMTIGGYPEDTGQFYSLGSGTNAIYSLASDVVETVYYSGFNGVNIHLVEDPPCERHFPSKFRWLSDFIDELTKRIQNNFATVPFKIAVMVGANRKLARNVVRYLEDRIHLVFYDTQSLVSTTIRSLEQYCSTYSLKTQNFLRELRHANTTEYCKSLSFILPSRSASDRNIVSPAHTLSRRDGFASRLDFCAENRTVVNASDVTGCTSFTSGSPWEVSGLSKPFGTARHVR</sequence>
<dbReference type="Proteomes" id="UP000821865">
    <property type="component" value="Chromosome 3"/>
</dbReference>
<gene>
    <name evidence="1" type="ORF">HPB49_018622</name>
</gene>
<evidence type="ECO:0000313" key="2">
    <source>
        <dbReference type="Proteomes" id="UP000821865"/>
    </source>
</evidence>
<reference evidence="1" key="1">
    <citation type="submission" date="2020-05" db="EMBL/GenBank/DDBJ databases">
        <title>Large-scale comparative analyses of tick genomes elucidate their genetic diversity and vector capacities.</title>
        <authorList>
            <person name="Jia N."/>
            <person name="Wang J."/>
            <person name="Shi W."/>
            <person name="Du L."/>
            <person name="Sun Y."/>
            <person name="Zhan W."/>
            <person name="Jiang J."/>
            <person name="Wang Q."/>
            <person name="Zhang B."/>
            <person name="Ji P."/>
            <person name="Sakyi L.B."/>
            <person name="Cui X."/>
            <person name="Yuan T."/>
            <person name="Jiang B."/>
            <person name="Yang W."/>
            <person name="Lam T.T.-Y."/>
            <person name="Chang Q."/>
            <person name="Ding S."/>
            <person name="Wang X."/>
            <person name="Zhu J."/>
            <person name="Ruan X."/>
            <person name="Zhao L."/>
            <person name="Wei J."/>
            <person name="Que T."/>
            <person name="Du C."/>
            <person name="Cheng J."/>
            <person name="Dai P."/>
            <person name="Han X."/>
            <person name="Huang E."/>
            <person name="Gao Y."/>
            <person name="Liu J."/>
            <person name="Shao H."/>
            <person name="Ye R."/>
            <person name="Li L."/>
            <person name="Wei W."/>
            <person name="Wang X."/>
            <person name="Wang C."/>
            <person name="Yang T."/>
            <person name="Huo Q."/>
            <person name="Li W."/>
            <person name="Guo W."/>
            <person name="Chen H."/>
            <person name="Zhou L."/>
            <person name="Ni X."/>
            <person name="Tian J."/>
            <person name="Zhou Y."/>
            <person name="Sheng Y."/>
            <person name="Liu T."/>
            <person name="Pan Y."/>
            <person name="Xia L."/>
            <person name="Li J."/>
            <person name="Zhao F."/>
            <person name="Cao W."/>
        </authorList>
    </citation>
    <scope>NUCLEOTIDE SEQUENCE</scope>
    <source>
        <strain evidence="1">Dsil-2018</strain>
    </source>
</reference>
<accession>A0ACB8D797</accession>
<keyword evidence="2" id="KW-1185">Reference proteome</keyword>